<evidence type="ECO:0000313" key="1">
    <source>
        <dbReference type="EMBL" id="GBP74678.1"/>
    </source>
</evidence>
<proteinExistence type="predicted"/>
<keyword evidence="2" id="KW-1185">Reference proteome</keyword>
<comment type="caution">
    <text evidence="1">The sequence shown here is derived from an EMBL/GenBank/DDBJ whole genome shotgun (WGS) entry which is preliminary data.</text>
</comment>
<dbReference type="EMBL" id="BGZK01001218">
    <property type="protein sequence ID" value="GBP74678.1"/>
    <property type="molecule type" value="Genomic_DNA"/>
</dbReference>
<name>A0A4C1YF45_EUMVA</name>
<protein>
    <submittedName>
        <fullName evidence="1">Uncharacterized protein</fullName>
    </submittedName>
</protein>
<evidence type="ECO:0000313" key="2">
    <source>
        <dbReference type="Proteomes" id="UP000299102"/>
    </source>
</evidence>
<dbReference type="AlphaFoldDB" id="A0A4C1YF45"/>
<dbReference type="Proteomes" id="UP000299102">
    <property type="component" value="Unassembled WGS sequence"/>
</dbReference>
<reference evidence="1 2" key="1">
    <citation type="journal article" date="2019" name="Commun. Biol.">
        <title>The bagworm genome reveals a unique fibroin gene that provides high tensile strength.</title>
        <authorList>
            <person name="Kono N."/>
            <person name="Nakamura H."/>
            <person name="Ohtoshi R."/>
            <person name="Tomita M."/>
            <person name="Numata K."/>
            <person name="Arakawa K."/>
        </authorList>
    </citation>
    <scope>NUCLEOTIDE SEQUENCE [LARGE SCALE GENOMIC DNA]</scope>
</reference>
<gene>
    <name evidence="1" type="ORF">EVAR_58944_1</name>
</gene>
<organism evidence="1 2">
    <name type="scientific">Eumeta variegata</name>
    <name type="common">Bagworm moth</name>
    <name type="synonym">Eumeta japonica</name>
    <dbReference type="NCBI Taxonomy" id="151549"/>
    <lineage>
        <taxon>Eukaryota</taxon>
        <taxon>Metazoa</taxon>
        <taxon>Ecdysozoa</taxon>
        <taxon>Arthropoda</taxon>
        <taxon>Hexapoda</taxon>
        <taxon>Insecta</taxon>
        <taxon>Pterygota</taxon>
        <taxon>Neoptera</taxon>
        <taxon>Endopterygota</taxon>
        <taxon>Lepidoptera</taxon>
        <taxon>Glossata</taxon>
        <taxon>Ditrysia</taxon>
        <taxon>Tineoidea</taxon>
        <taxon>Psychidae</taxon>
        <taxon>Oiketicinae</taxon>
        <taxon>Eumeta</taxon>
    </lineage>
</organism>
<accession>A0A4C1YF45</accession>
<sequence length="96" mass="11320">MRWRYSWIRKRHSTECDTTASSISLLTPHCRLHSQESSLVFFNVAVSALLSTTCYPPHARYEQEYRRAAAYLPNYMHYTRTIYPRCVVISRTGRTT</sequence>